<dbReference type="Proteomes" id="UP000033121">
    <property type="component" value="Unassembled WGS sequence"/>
</dbReference>
<dbReference type="PRINTS" id="PR00344">
    <property type="entry name" value="BCTRLSENSOR"/>
</dbReference>
<sequence length="248" mass="27925">MDGQETTLYQAILIVACTLGVILLYFFITLLRQQRINRKLFNEKLRTEIQTLEKERKRMAADLHDELGPSLLAIKFQTSSLDLPDQDDRETMRAVHEQMDQLLGRIREISGDLLPVALTRKGLPTAVQEFCKAISNSSGLEIRLDMGDMPGLADESRVHLFRIVQEIIHNTIKHARASILEISWQHRNNQFTLLTKDNGTGFNPDQFAQMPAGLGLNNIVSRAEILGGKLYLDSAPGKGTSYRIVLPC</sequence>
<dbReference type="InterPro" id="IPR050482">
    <property type="entry name" value="Sensor_HK_TwoCompSys"/>
</dbReference>
<proteinExistence type="predicted"/>
<evidence type="ECO:0000256" key="6">
    <source>
        <dbReference type="ARBA" id="ARBA00022485"/>
    </source>
</evidence>
<keyword evidence="19" id="KW-0812">Transmembrane</keyword>
<comment type="catalytic activity">
    <reaction evidence="1">
        <text>ATP + protein L-histidine = ADP + protein N-phospho-L-histidine.</text>
        <dbReference type="EC" id="2.7.13.3"/>
    </reaction>
</comment>
<feature type="transmembrane region" description="Helical" evidence="19">
    <location>
        <begin position="12"/>
        <end position="31"/>
    </location>
</feature>
<accession>A0A0E9N4K7</accession>
<evidence type="ECO:0000313" key="21">
    <source>
        <dbReference type="EMBL" id="GAO44882.1"/>
    </source>
</evidence>
<evidence type="ECO:0000256" key="9">
    <source>
        <dbReference type="ARBA" id="ARBA00022679"/>
    </source>
</evidence>
<name>A0A0E9N4K7_9BACT</name>
<keyword evidence="19" id="KW-0472">Membrane</keyword>
<evidence type="ECO:0000259" key="20">
    <source>
        <dbReference type="PROSITE" id="PS50109"/>
    </source>
</evidence>
<organism evidence="21 22">
    <name type="scientific">Flavihumibacter petaseus NBRC 106054</name>
    <dbReference type="NCBI Taxonomy" id="1220578"/>
    <lineage>
        <taxon>Bacteria</taxon>
        <taxon>Pseudomonadati</taxon>
        <taxon>Bacteroidota</taxon>
        <taxon>Chitinophagia</taxon>
        <taxon>Chitinophagales</taxon>
        <taxon>Chitinophagaceae</taxon>
        <taxon>Flavihumibacter</taxon>
    </lineage>
</organism>
<keyword evidence="16" id="KW-0411">Iron-sulfur</keyword>
<keyword evidence="7" id="KW-0963">Cytoplasm</keyword>
<evidence type="ECO:0000256" key="15">
    <source>
        <dbReference type="ARBA" id="ARBA00023012"/>
    </source>
</evidence>
<evidence type="ECO:0000313" key="22">
    <source>
        <dbReference type="Proteomes" id="UP000033121"/>
    </source>
</evidence>
<keyword evidence="6" id="KW-0004">4Fe-4S</keyword>
<gene>
    <name evidence="21" type="ORF">FPE01S_04_01250</name>
</gene>
<dbReference type="GO" id="GO:0005524">
    <property type="term" value="F:ATP binding"/>
    <property type="evidence" value="ECO:0007669"/>
    <property type="project" value="UniProtKB-KW"/>
</dbReference>
<dbReference type="SUPFAM" id="SSF55874">
    <property type="entry name" value="ATPase domain of HSP90 chaperone/DNA topoisomerase II/histidine kinase"/>
    <property type="match status" value="1"/>
</dbReference>
<dbReference type="InterPro" id="IPR036890">
    <property type="entry name" value="HATPase_C_sf"/>
</dbReference>
<keyword evidence="8" id="KW-0597">Phosphoprotein</keyword>
<dbReference type="GO" id="GO:0005737">
    <property type="term" value="C:cytoplasm"/>
    <property type="evidence" value="ECO:0007669"/>
    <property type="project" value="UniProtKB-SubCell"/>
</dbReference>
<keyword evidence="14" id="KW-0408">Iron</keyword>
<keyword evidence="13" id="KW-0067">ATP-binding</keyword>
<dbReference type="RefSeq" id="WP_046370876.1">
    <property type="nucleotide sequence ID" value="NZ_BBWV01000004.1"/>
</dbReference>
<comment type="function">
    <text evidence="17">Member of the two-component regulatory system NreB/NreC involved in the control of dissimilatory nitrate/nitrite reduction in response to oxygen. NreB functions as a direct oxygen sensor histidine kinase which is autophosphorylated, in the absence of oxygen, probably at the conserved histidine residue, and transfers its phosphate group probably to a conserved aspartate residue of NreC. NreB/NreC activates the expression of the nitrate (narGHJI) and nitrite (nir) reductase operons, as well as the putative nitrate transporter gene narT.</text>
</comment>
<dbReference type="Gene3D" id="3.30.565.10">
    <property type="entry name" value="Histidine kinase-like ATPase, C-terminal domain"/>
    <property type="match status" value="1"/>
</dbReference>
<dbReference type="PANTHER" id="PTHR24421">
    <property type="entry name" value="NITRATE/NITRITE SENSOR PROTEIN NARX-RELATED"/>
    <property type="match status" value="1"/>
</dbReference>
<keyword evidence="19" id="KW-1133">Transmembrane helix</keyword>
<dbReference type="GO" id="GO:0051539">
    <property type="term" value="F:4 iron, 4 sulfur cluster binding"/>
    <property type="evidence" value="ECO:0007669"/>
    <property type="project" value="UniProtKB-KW"/>
</dbReference>
<feature type="domain" description="Histidine kinase" evidence="20">
    <location>
        <begin position="62"/>
        <end position="248"/>
    </location>
</feature>
<evidence type="ECO:0000256" key="7">
    <source>
        <dbReference type="ARBA" id="ARBA00022490"/>
    </source>
</evidence>
<dbReference type="Pfam" id="PF02518">
    <property type="entry name" value="HATPase_c"/>
    <property type="match status" value="1"/>
</dbReference>
<dbReference type="Pfam" id="PF07730">
    <property type="entry name" value="HisKA_3"/>
    <property type="match status" value="1"/>
</dbReference>
<evidence type="ECO:0000256" key="17">
    <source>
        <dbReference type="ARBA" id="ARBA00024827"/>
    </source>
</evidence>
<evidence type="ECO:0000256" key="10">
    <source>
        <dbReference type="ARBA" id="ARBA00022723"/>
    </source>
</evidence>
<keyword evidence="15" id="KW-0902">Two-component regulatory system</keyword>
<dbReference type="PROSITE" id="PS50109">
    <property type="entry name" value="HIS_KIN"/>
    <property type="match status" value="1"/>
</dbReference>
<evidence type="ECO:0000256" key="19">
    <source>
        <dbReference type="SAM" id="Phobius"/>
    </source>
</evidence>
<comment type="caution">
    <text evidence="21">The sequence shown here is derived from an EMBL/GenBank/DDBJ whole genome shotgun (WGS) entry which is preliminary data.</text>
</comment>
<evidence type="ECO:0000256" key="12">
    <source>
        <dbReference type="ARBA" id="ARBA00022777"/>
    </source>
</evidence>
<dbReference type="GO" id="GO:0016020">
    <property type="term" value="C:membrane"/>
    <property type="evidence" value="ECO:0007669"/>
    <property type="project" value="InterPro"/>
</dbReference>
<dbReference type="InterPro" id="IPR005467">
    <property type="entry name" value="His_kinase_dom"/>
</dbReference>
<dbReference type="GO" id="GO:0000155">
    <property type="term" value="F:phosphorelay sensor kinase activity"/>
    <property type="evidence" value="ECO:0007669"/>
    <property type="project" value="InterPro"/>
</dbReference>
<evidence type="ECO:0000256" key="13">
    <source>
        <dbReference type="ARBA" id="ARBA00022840"/>
    </source>
</evidence>
<evidence type="ECO:0000256" key="3">
    <source>
        <dbReference type="ARBA" id="ARBA00004496"/>
    </source>
</evidence>
<comment type="subcellular location">
    <subcellularLocation>
        <location evidence="3">Cytoplasm</location>
    </subcellularLocation>
</comment>
<keyword evidence="9" id="KW-0808">Transferase</keyword>
<evidence type="ECO:0000256" key="8">
    <source>
        <dbReference type="ARBA" id="ARBA00022553"/>
    </source>
</evidence>
<dbReference type="EMBL" id="BBWV01000004">
    <property type="protein sequence ID" value="GAO44882.1"/>
    <property type="molecule type" value="Genomic_DNA"/>
</dbReference>
<evidence type="ECO:0000256" key="2">
    <source>
        <dbReference type="ARBA" id="ARBA00001966"/>
    </source>
</evidence>
<evidence type="ECO:0000256" key="1">
    <source>
        <dbReference type="ARBA" id="ARBA00000085"/>
    </source>
</evidence>
<dbReference type="AlphaFoldDB" id="A0A0E9N4K7"/>
<dbReference type="CDD" id="cd16917">
    <property type="entry name" value="HATPase_UhpB-NarQ-NarX-like"/>
    <property type="match status" value="1"/>
</dbReference>
<dbReference type="OrthoDB" id="5401121at2"/>
<dbReference type="InterPro" id="IPR004358">
    <property type="entry name" value="Sig_transdc_His_kin-like_C"/>
</dbReference>
<keyword evidence="11" id="KW-0547">Nucleotide-binding</keyword>
<keyword evidence="10" id="KW-0479">Metal-binding</keyword>
<evidence type="ECO:0000256" key="4">
    <source>
        <dbReference type="ARBA" id="ARBA00012438"/>
    </source>
</evidence>
<keyword evidence="22" id="KW-1185">Reference proteome</keyword>
<dbReference type="Gene3D" id="1.20.5.1930">
    <property type="match status" value="1"/>
</dbReference>
<dbReference type="InterPro" id="IPR003594">
    <property type="entry name" value="HATPase_dom"/>
</dbReference>
<dbReference type="EC" id="2.7.13.3" evidence="4"/>
<evidence type="ECO:0000256" key="11">
    <source>
        <dbReference type="ARBA" id="ARBA00022741"/>
    </source>
</evidence>
<keyword evidence="12 21" id="KW-0418">Kinase</keyword>
<dbReference type="InterPro" id="IPR011712">
    <property type="entry name" value="Sig_transdc_His_kin_sub3_dim/P"/>
</dbReference>
<dbReference type="PANTHER" id="PTHR24421:SF10">
    <property type="entry name" value="NITRATE_NITRITE SENSOR PROTEIN NARQ"/>
    <property type="match status" value="1"/>
</dbReference>
<dbReference type="GO" id="GO:0046872">
    <property type="term" value="F:metal ion binding"/>
    <property type="evidence" value="ECO:0007669"/>
    <property type="project" value="UniProtKB-KW"/>
</dbReference>
<evidence type="ECO:0000256" key="18">
    <source>
        <dbReference type="ARBA" id="ARBA00030800"/>
    </source>
</evidence>
<evidence type="ECO:0000256" key="14">
    <source>
        <dbReference type="ARBA" id="ARBA00023004"/>
    </source>
</evidence>
<evidence type="ECO:0000256" key="5">
    <source>
        <dbReference type="ARBA" id="ARBA00017322"/>
    </source>
</evidence>
<dbReference type="STRING" id="1220578.FPE01S_04_01250"/>
<protein>
    <recommendedName>
        <fullName evidence="5">Oxygen sensor histidine kinase NreB</fullName>
        <ecNumber evidence="4">2.7.13.3</ecNumber>
    </recommendedName>
    <alternativeName>
        <fullName evidence="18">Nitrogen regulation protein B</fullName>
    </alternativeName>
</protein>
<evidence type="ECO:0000256" key="16">
    <source>
        <dbReference type="ARBA" id="ARBA00023014"/>
    </source>
</evidence>
<comment type="cofactor">
    <cofactor evidence="2">
        <name>[4Fe-4S] cluster</name>
        <dbReference type="ChEBI" id="CHEBI:49883"/>
    </cofactor>
</comment>
<reference evidence="21 22" key="1">
    <citation type="submission" date="2015-04" db="EMBL/GenBank/DDBJ databases">
        <title>Whole genome shotgun sequence of Flavihumibacter petaseus NBRC 106054.</title>
        <authorList>
            <person name="Miyazawa S."/>
            <person name="Hosoyama A."/>
            <person name="Hashimoto M."/>
            <person name="Noguchi M."/>
            <person name="Tsuchikane K."/>
            <person name="Ohji S."/>
            <person name="Yamazoe A."/>
            <person name="Ichikawa N."/>
            <person name="Kimura A."/>
            <person name="Fujita N."/>
        </authorList>
    </citation>
    <scope>NUCLEOTIDE SEQUENCE [LARGE SCALE GENOMIC DNA]</scope>
    <source>
        <strain evidence="21 22">NBRC 106054</strain>
    </source>
</reference>
<dbReference type="GO" id="GO:0046983">
    <property type="term" value="F:protein dimerization activity"/>
    <property type="evidence" value="ECO:0007669"/>
    <property type="project" value="InterPro"/>
</dbReference>